<protein>
    <submittedName>
        <fullName evidence="1">Uncharacterized protein</fullName>
    </submittedName>
</protein>
<dbReference type="AlphaFoldDB" id="A0A0E3UVX9"/>
<dbReference type="EMBL" id="CP009621">
    <property type="protein sequence ID" value="AKD02882.1"/>
    <property type="molecule type" value="Genomic_DNA"/>
</dbReference>
<keyword evidence="2" id="KW-1185">Reference proteome</keyword>
<gene>
    <name evidence="1" type="ORF">PKOR_06775</name>
</gene>
<organism evidence="1 2">
    <name type="scientific">Pontibacter korlensis</name>
    <dbReference type="NCBI Taxonomy" id="400092"/>
    <lineage>
        <taxon>Bacteria</taxon>
        <taxon>Pseudomonadati</taxon>
        <taxon>Bacteroidota</taxon>
        <taxon>Cytophagia</taxon>
        <taxon>Cytophagales</taxon>
        <taxon>Hymenobacteraceae</taxon>
        <taxon>Pontibacter</taxon>
    </lineage>
</organism>
<sequence length="61" mass="6706">MGFILKPKQLQIPLLSQVIDPELVSREGHGWSDPALQIFTGFGKIKKSCASITHTALSFSH</sequence>
<dbReference type="KEGG" id="pko:PKOR_06775"/>
<name>A0A0E3UVX9_9BACT</name>
<dbReference type="Proteomes" id="UP000033109">
    <property type="component" value="Chromosome"/>
</dbReference>
<evidence type="ECO:0000313" key="1">
    <source>
        <dbReference type="EMBL" id="AKD02882.1"/>
    </source>
</evidence>
<proteinExistence type="predicted"/>
<accession>A0A0E3UVX9</accession>
<reference evidence="1 2" key="1">
    <citation type="journal article" date="2015" name="Sci. Rep.">
        <title>Unraveling adaptation of Pontibacter korlensis to radiation and infertility in desert through complete genome and comparative transcriptomic analysis.</title>
        <authorList>
            <person name="Dai J."/>
            <person name="Dai W."/>
            <person name="Qiu C."/>
            <person name="Yang Z."/>
            <person name="Zhang Y."/>
            <person name="Zhou M."/>
            <person name="Zhang L."/>
            <person name="Fang C."/>
            <person name="Gao Q."/>
            <person name="Yang Q."/>
            <person name="Li X."/>
            <person name="Wang Z."/>
            <person name="Wang Z."/>
            <person name="Jia Z."/>
            <person name="Chen X."/>
        </authorList>
    </citation>
    <scope>NUCLEOTIDE SEQUENCE [LARGE SCALE GENOMIC DNA]</scope>
    <source>
        <strain evidence="1 2">X14-1T</strain>
    </source>
</reference>
<dbReference type="PATRIC" id="fig|400092.3.peg.1511"/>
<evidence type="ECO:0000313" key="2">
    <source>
        <dbReference type="Proteomes" id="UP000033109"/>
    </source>
</evidence>
<dbReference type="HOGENOM" id="CLU_2918736_0_0_10"/>